<feature type="region of interest" description="Disordered" evidence="1">
    <location>
        <begin position="66"/>
        <end position="89"/>
    </location>
</feature>
<keyword evidence="3" id="KW-1185">Reference proteome</keyword>
<gene>
    <name evidence="2" type="ORF">RIF29_09088</name>
</gene>
<evidence type="ECO:0000313" key="2">
    <source>
        <dbReference type="EMBL" id="KAK7281265.1"/>
    </source>
</evidence>
<sequence length="89" mass="10061">MEKMAYSIRISMCPLDNGGLELNPAGWKWRGSIGLEVIDPLFTLAGSDVRDMMSRLVLMDQKCRLSPTFPEDDEKDLKMQKSFSSTSSR</sequence>
<organism evidence="2 3">
    <name type="scientific">Crotalaria pallida</name>
    <name type="common">Smooth rattlebox</name>
    <name type="synonym">Crotalaria striata</name>
    <dbReference type="NCBI Taxonomy" id="3830"/>
    <lineage>
        <taxon>Eukaryota</taxon>
        <taxon>Viridiplantae</taxon>
        <taxon>Streptophyta</taxon>
        <taxon>Embryophyta</taxon>
        <taxon>Tracheophyta</taxon>
        <taxon>Spermatophyta</taxon>
        <taxon>Magnoliopsida</taxon>
        <taxon>eudicotyledons</taxon>
        <taxon>Gunneridae</taxon>
        <taxon>Pentapetalae</taxon>
        <taxon>rosids</taxon>
        <taxon>fabids</taxon>
        <taxon>Fabales</taxon>
        <taxon>Fabaceae</taxon>
        <taxon>Papilionoideae</taxon>
        <taxon>50 kb inversion clade</taxon>
        <taxon>genistoids sensu lato</taxon>
        <taxon>core genistoids</taxon>
        <taxon>Crotalarieae</taxon>
        <taxon>Crotalaria</taxon>
    </lineage>
</organism>
<accession>A0AAN9FXR4</accession>
<reference evidence="2 3" key="1">
    <citation type="submission" date="2024-01" db="EMBL/GenBank/DDBJ databases">
        <title>The genomes of 5 underutilized Papilionoideae crops provide insights into root nodulation and disease resistanc.</title>
        <authorList>
            <person name="Yuan L."/>
        </authorList>
    </citation>
    <scope>NUCLEOTIDE SEQUENCE [LARGE SCALE GENOMIC DNA]</scope>
    <source>
        <strain evidence="2">ZHUSHIDOU_FW_LH</strain>
        <tissue evidence="2">Leaf</tissue>
    </source>
</reference>
<proteinExistence type="predicted"/>
<dbReference type="AlphaFoldDB" id="A0AAN9FXR4"/>
<name>A0AAN9FXR4_CROPI</name>
<evidence type="ECO:0000256" key="1">
    <source>
        <dbReference type="SAM" id="MobiDB-lite"/>
    </source>
</evidence>
<evidence type="ECO:0000313" key="3">
    <source>
        <dbReference type="Proteomes" id="UP001372338"/>
    </source>
</evidence>
<comment type="caution">
    <text evidence="2">The sequence shown here is derived from an EMBL/GenBank/DDBJ whole genome shotgun (WGS) entry which is preliminary data.</text>
</comment>
<dbReference type="Proteomes" id="UP001372338">
    <property type="component" value="Unassembled WGS sequence"/>
</dbReference>
<dbReference type="EMBL" id="JAYWIO010000002">
    <property type="protein sequence ID" value="KAK7281265.1"/>
    <property type="molecule type" value="Genomic_DNA"/>
</dbReference>
<protein>
    <submittedName>
        <fullName evidence="2">Uncharacterized protein</fullName>
    </submittedName>
</protein>